<accession>A0A2H5BNA6</accession>
<name>A0A2H5BNA6_9CAUD</name>
<proteinExistence type="predicted"/>
<reference evidence="2" key="1">
    <citation type="submission" date="2017-11" db="EMBL/GenBank/DDBJ databases">
        <title>Complete Genome of Klebsiella pneumoniae Myophage Menlow.</title>
        <authorList>
            <person name="Newkirk H.N."/>
            <person name="Lessor L."/>
            <person name="Liu M."/>
        </authorList>
    </citation>
    <scope>NUCLEOTIDE SEQUENCE [LARGE SCALE GENOMIC DNA]</scope>
</reference>
<gene>
    <name evidence="1" type="ORF">CPT_Menlow_119</name>
</gene>
<evidence type="ECO:0000313" key="1">
    <source>
        <dbReference type="EMBL" id="AUG87820.1"/>
    </source>
</evidence>
<dbReference type="EMBL" id="MG428990">
    <property type="protein sequence ID" value="AUG87820.1"/>
    <property type="molecule type" value="Genomic_DNA"/>
</dbReference>
<organism evidence="1 2">
    <name type="scientific">Klebsiella phage Menlow</name>
    <dbReference type="NCBI Taxonomy" id="2054273"/>
    <lineage>
        <taxon>Viruses</taxon>
        <taxon>Duplodnaviria</taxon>
        <taxon>Heunggongvirae</taxon>
        <taxon>Uroviricota</taxon>
        <taxon>Caudoviricetes</taxon>
        <taxon>Pantevenvirales</taxon>
        <taxon>Ackermannviridae</taxon>
        <taxon>Taipeivirus</taxon>
        <taxon>Taipeivirus menlow</taxon>
    </lineage>
</organism>
<evidence type="ECO:0000313" key="2">
    <source>
        <dbReference type="Proteomes" id="UP000241701"/>
    </source>
</evidence>
<keyword evidence="2" id="KW-1185">Reference proteome</keyword>
<sequence length="91" mass="10570">MSMLFDVYLVHIAASQSQRSFFVLLPADKGMGIDDLSTLEHQFFQRWKDLGHLVNFNKLTDEIAAQESDGLRLLSRSELQLIRSKHEQPYF</sequence>
<dbReference type="Proteomes" id="UP000241701">
    <property type="component" value="Segment"/>
</dbReference>
<protein>
    <submittedName>
        <fullName evidence="1">Uncharacterized protein</fullName>
    </submittedName>
</protein>